<reference evidence="2 3" key="1">
    <citation type="submission" date="2024-09" db="EMBL/GenBank/DDBJ databases">
        <authorList>
            <person name="Sun Q."/>
            <person name="Mori K."/>
        </authorList>
    </citation>
    <scope>NUCLEOTIDE SEQUENCE [LARGE SCALE GENOMIC DNA]</scope>
    <source>
        <strain evidence="2 3">CCM 7650</strain>
    </source>
</reference>
<dbReference type="RefSeq" id="WP_382389040.1">
    <property type="nucleotide sequence ID" value="NZ_JBHLWI010000055.1"/>
</dbReference>
<sequence length="54" mass="5884">MITESSNVAGGTIEGTMSGTLYYYSSTKSLMKQAETADMKHTGNKISSDEVRFK</sequence>
<proteinExistence type="predicted"/>
<evidence type="ECO:0000256" key="1">
    <source>
        <dbReference type="SAM" id="MobiDB-lite"/>
    </source>
</evidence>
<comment type="caution">
    <text evidence="2">The sequence shown here is derived from an EMBL/GenBank/DDBJ whole genome shotgun (WGS) entry which is preliminary data.</text>
</comment>
<gene>
    <name evidence="2" type="ORF">ACFFIP_17480</name>
</gene>
<evidence type="ECO:0000313" key="2">
    <source>
        <dbReference type="EMBL" id="MFC0264483.1"/>
    </source>
</evidence>
<accession>A0ABV6FX84</accession>
<keyword evidence="3" id="KW-1185">Reference proteome</keyword>
<protein>
    <submittedName>
        <fullName evidence="2">Uncharacterized protein</fullName>
    </submittedName>
</protein>
<name>A0ABV6FX84_9BACT</name>
<evidence type="ECO:0000313" key="3">
    <source>
        <dbReference type="Proteomes" id="UP001589797"/>
    </source>
</evidence>
<organism evidence="2 3">
    <name type="scientific">Fontibacter flavus</name>
    <dbReference type="NCBI Taxonomy" id="654838"/>
    <lineage>
        <taxon>Bacteria</taxon>
        <taxon>Pseudomonadati</taxon>
        <taxon>Bacteroidota</taxon>
        <taxon>Cytophagia</taxon>
        <taxon>Cytophagales</taxon>
        <taxon>Cyclobacteriaceae</taxon>
        <taxon>Fontibacter</taxon>
    </lineage>
</organism>
<dbReference type="EMBL" id="JBHLWI010000055">
    <property type="protein sequence ID" value="MFC0264483.1"/>
    <property type="molecule type" value="Genomic_DNA"/>
</dbReference>
<feature type="region of interest" description="Disordered" evidence="1">
    <location>
        <begin position="35"/>
        <end position="54"/>
    </location>
</feature>
<dbReference type="Proteomes" id="UP001589797">
    <property type="component" value="Unassembled WGS sequence"/>
</dbReference>